<proteinExistence type="predicted"/>
<dbReference type="Proteomes" id="UP000545074">
    <property type="component" value="Unassembled WGS sequence"/>
</dbReference>
<dbReference type="RefSeq" id="WP_182390029.1">
    <property type="nucleotide sequence ID" value="NZ_JACGCX010000012.1"/>
</dbReference>
<reference evidence="1 2" key="1">
    <citation type="submission" date="2020-07" db="EMBL/GenBank/DDBJ databases">
        <title>Diversity of carbapenemase encoding genes among Pseudomonas putida group clinical isolates in a tertiary Brazilian hospital.</title>
        <authorList>
            <person name="Alberto-Lei F."/>
            <person name="Nodari C.S."/>
            <person name="Streling A.P."/>
            <person name="Paulino J.T."/>
            <person name="Bessa-Neto F.O."/>
            <person name="Cayo R."/>
            <person name="Gales A.C."/>
        </authorList>
    </citation>
    <scope>NUCLEOTIDE SEQUENCE [LARGE SCALE GENOMIC DNA]</scope>
    <source>
        <strain evidence="1 2">12815</strain>
    </source>
</reference>
<dbReference type="AlphaFoldDB" id="A0A7W2KIC9"/>
<evidence type="ECO:0000313" key="1">
    <source>
        <dbReference type="EMBL" id="MBA6099006.1"/>
    </source>
</evidence>
<dbReference type="EMBL" id="JACGCX010000012">
    <property type="protein sequence ID" value="MBA6099006.1"/>
    <property type="molecule type" value="Genomic_DNA"/>
</dbReference>
<accession>A0A7W2KIC9</accession>
<organism evidence="1 2">
    <name type="scientific">Pseudomonas juntendi</name>
    <dbReference type="NCBI Taxonomy" id="2666183"/>
    <lineage>
        <taxon>Bacteria</taxon>
        <taxon>Pseudomonadati</taxon>
        <taxon>Pseudomonadota</taxon>
        <taxon>Gammaproteobacteria</taxon>
        <taxon>Pseudomonadales</taxon>
        <taxon>Pseudomonadaceae</taxon>
        <taxon>Pseudomonas</taxon>
    </lineage>
</organism>
<protein>
    <submittedName>
        <fullName evidence="1">Uncharacterized protein</fullName>
    </submittedName>
</protein>
<gene>
    <name evidence="1" type="ORF">H4C80_18020</name>
</gene>
<evidence type="ECO:0000313" key="2">
    <source>
        <dbReference type="Proteomes" id="UP000545074"/>
    </source>
</evidence>
<sequence length="73" mass="8085">MPLWQPLPVHSQHVAEQLNGLQHNLFDVGFAYGPGKPHDLSSETLWQTELVAPSHFVIRCWPGGHITHRGGPG</sequence>
<comment type="caution">
    <text evidence="1">The sequence shown here is derived from an EMBL/GenBank/DDBJ whole genome shotgun (WGS) entry which is preliminary data.</text>
</comment>
<name>A0A7W2KIC9_9PSED</name>